<dbReference type="GO" id="GO:0005634">
    <property type="term" value="C:nucleus"/>
    <property type="evidence" value="ECO:0007669"/>
    <property type="project" value="UniProtKB-SubCell"/>
</dbReference>
<protein>
    <recommendedName>
        <fullName evidence="4">Protein HRI1</fullName>
    </recommendedName>
</protein>
<dbReference type="AlphaFoldDB" id="A0AA39XMH2"/>
<dbReference type="InterPro" id="IPR031818">
    <property type="entry name" value="Hri1"/>
</dbReference>
<evidence type="ECO:0000256" key="2">
    <source>
        <dbReference type="ARBA" id="ARBA00004496"/>
    </source>
</evidence>
<comment type="caution">
    <text evidence="7">The sequence shown here is derived from an EMBL/GenBank/DDBJ whole genome shotgun (WGS) entry which is preliminary data.</text>
</comment>
<dbReference type="InterPro" id="IPR043047">
    <property type="entry name" value="Hri1_N_sf"/>
</dbReference>
<dbReference type="Proteomes" id="UP001174934">
    <property type="component" value="Unassembled WGS sequence"/>
</dbReference>
<keyword evidence="5" id="KW-0963">Cytoplasm</keyword>
<dbReference type="Gene3D" id="2.40.128.320">
    <property type="entry name" value="Protein HRI1, N-terminal domain"/>
    <property type="match status" value="1"/>
</dbReference>
<keyword evidence="6" id="KW-0539">Nucleus</keyword>
<dbReference type="Gene3D" id="2.40.128.310">
    <property type="entry name" value="Protein HRI1, C-terminal domain"/>
    <property type="match status" value="1"/>
</dbReference>
<keyword evidence="8" id="KW-1185">Reference proteome</keyword>
<evidence type="ECO:0000313" key="7">
    <source>
        <dbReference type="EMBL" id="KAK0636764.1"/>
    </source>
</evidence>
<organism evidence="7 8">
    <name type="scientific">Bombardia bombarda</name>
    <dbReference type="NCBI Taxonomy" id="252184"/>
    <lineage>
        <taxon>Eukaryota</taxon>
        <taxon>Fungi</taxon>
        <taxon>Dikarya</taxon>
        <taxon>Ascomycota</taxon>
        <taxon>Pezizomycotina</taxon>
        <taxon>Sordariomycetes</taxon>
        <taxon>Sordariomycetidae</taxon>
        <taxon>Sordariales</taxon>
        <taxon>Lasiosphaeriaceae</taxon>
        <taxon>Bombardia</taxon>
    </lineage>
</organism>
<evidence type="ECO:0000256" key="6">
    <source>
        <dbReference type="ARBA" id="ARBA00023242"/>
    </source>
</evidence>
<proteinExistence type="inferred from homology"/>
<evidence type="ECO:0000313" key="8">
    <source>
        <dbReference type="Proteomes" id="UP001174934"/>
    </source>
</evidence>
<comment type="similarity">
    <text evidence="3">Belongs to the HRI1 family.</text>
</comment>
<reference evidence="7" key="1">
    <citation type="submission" date="2023-06" db="EMBL/GenBank/DDBJ databases">
        <title>Genome-scale phylogeny and comparative genomics of the fungal order Sordariales.</title>
        <authorList>
            <consortium name="Lawrence Berkeley National Laboratory"/>
            <person name="Hensen N."/>
            <person name="Bonometti L."/>
            <person name="Westerberg I."/>
            <person name="Brannstrom I.O."/>
            <person name="Guillou S."/>
            <person name="Cros-Aarteil S."/>
            <person name="Calhoun S."/>
            <person name="Haridas S."/>
            <person name="Kuo A."/>
            <person name="Mondo S."/>
            <person name="Pangilinan J."/>
            <person name="Riley R."/>
            <person name="LaButti K."/>
            <person name="Andreopoulos B."/>
            <person name="Lipzen A."/>
            <person name="Chen C."/>
            <person name="Yanf M."/>
            <person name="Daum C."/>
            <person name="Ng V."/>
            <person name="Clum A."/>
            <person name="Steindorff A."/>
            <person name="Ohm R."/>
            <person name="Martin F."/>
            <person name="Silar P."/>
            <person name="Natvig D."/>
            <person name="Lalanne C."/>
            <person name="Gautier V."/>
            <person name="Ament-velasquez S.L."/>
            <person name="Kruys A."/>
            <person name="Hutchinson M.I."/>
            <person name="Powell A.J."/>
            <person name="Barry K."/>
            <person name="Miller A.N."/>
            <person name="Grigoriev I.V."/>
            <person name="Debuchy R."/>
            <person name="Gladieux P."/>
            <person name="Thoren M.H."/>
            <person name="Johannesson H."/>
        </authorList>
    </citation>
    <scope>NUCLEOTIDE SEQUENCE</scope>
    <source>
        <strain evidence="7">SMH3391-2</strain>
    </source>
</reference>
<sequence length="233" mass="25620">MCDISVREHIRWLPDAASEPTSTIVLTSPERRFVDLRILLAGDEPTSAGEEGGNLPLSRLDWAIAGTSSSTPRRSEDNPPVEYSHAEWHHWINSRTADTANGRMVNPTTGIETDYEELWRSEPIGSVPVSVPVPGAAGATCVVLKMHDDDSRKRGMLVRLGQYCQAVVRRGDLITVERWKWTAADSTGGGWTRQVKIGDGELPTDFATEFGHEAEVGDEVKVGADIWEVVEKS</sequence>
<dbReference type="GO" id="GO:0005737">
    <property type="term" value="C:cytoplasm"/>
    <property type="evidence" value="ECO:0007669"/>
    <property type="project" value="UniProtKB-SubCell"/>
</dbReference>
<dbReference type="InterPro" id="IPR038744">
    <property type="entry name" value="Hri1_N"/>
</dbReference>
<evidence type="ECO:0000256" key="4">
    <source>
        <dbReference type="ARBA" id="ARBA00017063"/>
    </source>
</evidence>
<dbReference type="CDD" id="cd11693">
    <property type="entry name" value="HRI1_C_like"/>
    <property type="match status" value="1"/>
</dbReference>
<dbReference type="CDD" id="cd11692">
    <property type="entry name" value="HRI1_N_like"/>
    <property type="match status" value="1"/>
</dbReference>
<dbReference type="EMBL" id="JAULSR010000001">
    <property type="protein sequence ID" value="KAK0636764.1"/>
    <property type="molecule type" value="Genomic_DNA"/>
</dbReference>
<evidence type="ECO:0000256" key="5">
    <source>
        <dbReference type="ARBA" id="ARBA00022490"/>
    </source>
</evidence>
<evidence type="ECO:0000256" key="3">
    <source>
        <dbReference type="ARBA" id="ARBA00005229"/>
    </source>
</evidence>
<comment type="subcellular location">
    <subcellularLocation>
        <location evidence="2">Cytoplasm</location>
    </subcellularLocation>
    <subcellularLocation>
        <location evidence="1">Nucleus</location>
    </subcellularLocation>
</comment>
<name>A0AA39XMH2_9PEZI</name>
<accession>A0AA39XMH2</accession>
<dbReference type="Pfam" id="PF16815">
    <property type="entry name" value="HRI1"/>
    <property type="match status" value="1"/>
</dbReference>
<gene>
    <name evidence="7" type="ORF">B0T17DRAFT_504177</name>
</gene>
<evidence type="ECO:0000256" key="1">
    <source>
        <dbReference type="ARBA" id="ARBA00004123"/>
    </source>
</evidence>